<dbReference type="AlphaFoldDB" id="A0A7R9Y0I4"/>
<dbReference type="GO" id="GO:0006508">
    <property type="term" value="P:proteolysis"/>
    <property type="evidence" value="ECO:0007669"/>
    <property type="project" value="InterPro"/>
</dbReference>
<name>A0A7R9Y0I4_9VIRI</name>
<dbReference type="PANTHER" id="PTHR34217">
    <property type="entry name" value="METAL-DEPENDENT CARBOXYPEPTIDASE"/>
    <property type="match status" value="1"/>
</dbReference>
<accession>A0A7R9Y0I4</accession>
<dbReference type="PANTHER" id="PTHR34217:SF1">
    <property type="entry name" value="CARBOXYPEPTIDASE 1"/>
    <property type="match status" value="1"/>
</dbReference>
<dbReference type="Gene3D" id="1.10.1370.30">
    <property type="match status" value="1"/>
</dbReference>
<dbReference type="SUPFAM" id="SSF55486">
    <property type="entry name" value="Metalloproteases ('zincins'), catalytic domain"/>
    <property type="match status" value="1"/>
</dbReference>
<organism evidence="2">
    <name type="scientific">Prasinoderma coloniale</name>
    <dbReference type="NCBI Taxonomy" id="156133"/>
    <lineage>
        <taxon>Eukaryota</taxon>
        <taxon>Viridiplantae</taxon>
        <taxon>Prasinodermophyta</taxon>
        <taxon>Prasinodermophyceae</taxon>
        <taxon>Prasinodermales</taxon>
        <taxon>Prasinodermaceae</taxon>
        <taxon>Prasinoderma</taxon>
    </lineage>
</organism>
<dbReference type="CDD" id="cd06460">
    <property type="entry name" value="M32_Taq"/>
    <property type="match status" value="1"/>
</dbReference>
<reference evidence="2" key="1">
    <citation type="submission" date="2021-01" db="EMBL/GenBank/DDBJ databases">
        <authorList>
            <person name="Corre E."/>
            <person name="Pelletier E."/>
            <person name="Niang G."/>
            <person name="Scheremetjew M."/>
            <person name="Finn R."/>
            <person name="Kale V."/>
            <person name="Holt S."/>
            <person name="Cochrane G."/>
            <person name="Meng A."/>
            <person name="Brown T."/>
            <person name="Cohen L."/>
        </authorList>
    </citation>
    <scope>NUCLEOTIDE SEQUENCE</scope>
    <source>
        <strain evidence="2">CCMP1413</strain>
    </source>
</reference>
<dbReference type="InterPro" id="IPR001333">
    <property type="entry name" value="Peptidase_M32_Taq"/>
</dbReference>
<proteinExistence type="predicted"/>
<feature type="active site" description="Proton donor/acceptor" evidence="1">
    <location>
        <position position="284"/>
    </location>
</feature>
<dbReference type="PROSITE" id="PS52034">
    <property type="entry name" value="PEPTIDASE_M32"/>
    <property type="match status" value="1"/>
</dbReference>
<dbReference type="GO" id="GO:0004181">
    <property type="term" value="F:metallocarboxypeptidase activity"/>
    <property type="evidence" value="ECO:0007669"/>
    <property type="project" value="InterPro"/>
</dbReference>
<sequence length="522" mass="56889">MAAAAPAEAYAGLKTELEEIASLSGIEGLLHWDQASMMPPGAQELRGKQMAALAGVVHARKTSVKLGELIAACGGAEADAAALGEGACEFDAANVRRAHEDYRRASRVPAEMAKREAELSAAGYAAWMKAREENDWPTFSPILKEWIALVRERCALVWPELPAYDAALSDYERGLTKERLDEIFPPIRDAVSALVSEVYAAAEEKGGPVALGARASVLAGEFDADKQAALSKEVALAMGFDEKFGRLDVSAHPFTGGAGPQDTRMTTRYKSEDLSEGLTGTIHETGHALYEQGRNAKYTGQPVSAAHSMGIHESQSLLWERMVALSPQFSEFLLPKLAASFGSHFDGVTPEQLHASFNLVKRPSLIRVEADELTYPLHVILRYELECGLMDGSIEVDDLPKLWNEKMEAMLGCVPESDSKGVLQDVHWSAGAIGYFPTYLLGAAYACQIFDYARSQLPGLEEELVKGEFSRLREWLRTNVHELGSKFDTADELLIAVTGEPLKPDAFIGYLTTKYRALYGLS</sequence>
<gene>
    <name evidence="2" type="ORF">PCOL08062_LOCUS4940</name>
</gene>
<dbReference type="EMBL" id="HBDZ01006461">
    <property type="protein sequence ID" value="CAD8236991.1"/>
    <property type="molecule type" value="Transcribed_RNA"/>
</dbReference>
<evidence type="ECO:0000256" key="1">
    <source>
        <dbReference type="PIRSR" id="PIRSR006615-2"/>
    </source>
</evidence>
<dbReference type="PRINTS" id="PR00998">
    <property type="entry name" value="CRBOXYPTASET"/>
</dbReference>
<dbReference type="PIRSF" id="PIRSF006615">
    <property type="entry name" value="Zn_crbxpep_Taq"/>
    <property type="match status" value="1"/>
</dbReference>
<evidence type="ECO:0008006" key="3">
    <source>
        <dbReference type="Google" id="ProtNLM"/>
    </source>
</evidence>
<evidence type="ECO:0000313" key="2">
    <source>
        <dbReference type="EMBL" id="CAD8236991.1"/>
    </source>
</evidence>
<protein>
    <recommendedName>
        <fullName evidence="3">Carboxypeptidase Taq</fullName>
    </recommendedName>
</protein>
<dbReference type="Pfam" id="PF02074">
    <property type="entry name" value="Peptidase_M32"/>
    <property type="match status" value="1"/>
</dbReference>